<feature type="compositionally biased region" description="Low complexity" evidence="1">
    <location>
        <begin position="100"/>
        <end position="121"/>
    </location>
</feature>
<evidence type="ECO:0000313" key="3">
    <source>
        <dbReference type="Proteomes" id="UP000616724"/>
    </source>
</evidence>
<dbReference type="EMBL" id="BOOH01000039">
    <property type="protein sequence ID" value="GIH78486.1"/>
    <property type="molecule type" value="Genomic_DNA"/>
</dbReference>
<dbReference type="AlphaFoldDB" id="A0A8J3RQS6"/>
<organism evidence="2 3">
    <name type="scientific">Planobispora longispora</name>
    <dbReference type="NCBI Taxonomy" id="28887"/>
    <lineage>
        <taxon>Bacteria</taxon>
        <taxon>Bacillati</taxon>
        <taxon>Actinomycetota</taxon>
        <taxon>Actinomycetes</taxon>
        <taxon>Streptosporangiales</taxon>
        <taxon>Streptosporangiaceae</taxon>
        <taxon>Planobispora</taxon>
    </lineage>
</organism>
<proteinExistence type="predicted"/>
<feature type="region of interest" description="Disordered" evidence="1">
    <location>
        <begin position="74"/>
        <end position="121"/>
    </location>
</feature>
<keyword evidence="3" id="KW-1185">Reference proteome</keyword>
<sequence>MLPRVSGTAWAVPVSAACTSRRAAARPAFRRRSRAFKPSFRPGTAGRSAFPGTAVGSGIRVPMLSVLPVLPALSGTVGGSEPIDDSETVEDSETIEDSGARASASAGAAEAPRSSGSARSG</sequence>
<evidence type="ECO:0000256" key="1">
    <source>
        <dbReference type="SAM" id="MobiDB-lite"/>
    </source>
</evidence>
<gene>
    <name evidence="2" type="ORF">Plo01_49150</name>
</gene>
<dbReference type="PROSITE" id="PS51257">
    <property type="entry name" value="PROKAR_LIPOPROTEIN"/>
    <property type="match status" value="1"/>
</dbReference>
<accession>A0A8J3RQS6</accession>
<dbReference type="Proteomes" id="UP000616724">
    <property type="component" value="Unassembled WGS sequence"/>
</dbReference>
<evidence type="ECO:0000313" key="2">
    <source>
        <dbReference type="EMBL" id="GIH78486.1"/>
    </source>
</evidence>
<protein>
    <submittedName>
        <fullName evidence="2">Uncharacterized protein</fullName>
    </submittedName>
</protein>
<comment type="caution">
    <text evidence="2">The sequence shown here is derived from an EMBL/GenBank/DDBJ whole genome shotgun (WGS) entry which is preliminary data.</text>
</comment>
<reference evidence="2 3" key="1">
    <citation type="submission" date="2021-01" db="EMBL/GenBank/DDBJ databases">
        <title>Whole genome shotgun sequence of Planobispora longispora NBRC 13918.</title>
        <authorList>
            <person name="Komaki H."/>
            <person name="Tamura T."/>
        </authorList>
    </citation>
    <scope>NUCLEOTIDE SEQUENCE [LARGE SCALE GENOMIC DNA]</scope>
    <source>
        <strain evidence="2 3">NBRC 13918</strain>
    </source>
</reference>
<name>A0A8J3RQS6_9ACTN</name>
<feature type="compositionally biased region" description="Acidic residues" evidence="1">
    <location>
        <begin position="82"/>
        <end position="96"/>
    </location>
</feature>